<dbReference type="EMBL" id="FUXL01000004">
    <property type="protein sequence ID" value="SJZ96700.1"/>
    <property type="molecule type" value="Genomic_DNA"/>
</dbReference>
<dbReference type="GO" id="GO:0005737">
    <property type="term" value="C:cytoplasm"/>
    <property type="evidence" value="ECO:0007669"/>
    <property type="project" value="TreeGrafter"/>
</dbReference>
<dbReference type="InterPro" id="IPR006356">
    <property type="entry name" value="HAD-SF_hydro_IIA_hyp3"/>
</dbReference>
<dbReference type="NCBIfam" id="TIGR01460">
    <property type="entry name" value="HAD-SF-IIA"/>
    <property type="match status" value="1"/>
</dbReference>
<reference evidence="1 2" key="1">
    <citation type="submission" date="2017-02" db="EMBL/GenBank/DDBJ databases">
        <authorList>
            <person name="Peterson S.W."/>
        </authorList>
    </citation>
    <scope>NUCLEOTIDE SEQUENCE [LARGE SCALE GENOMIC DNA]</scope>
    <source>
        <strain evidence="1 2">USBA 369</strain>
    </source>
</reference>
<dbReference type="SUPFAM" id="SSF56784">
    <property type="entry name" value="HAD-like"/>
    <property type="match status" value="1"/>
</dbReference>
<keyword evidence="1" id="KW-0378">Hydrolase</keyword>
<sequence length="280" mass="30183">MTSEPANPKAIVSLDAVAGEYDGIFCDVWGVIYDGRAKVPAAEEALRQFRRSGKPVILVTNAPRLEQGIRERLAEAGFGEDAYDRIVTSGEVTRSLIPTFGRRVFHIGTPREHDLFEGLDVEFTDEDDAEMVVASSLFADEMETPKEYAPLLGRLAARGLPMICANPDRVVQRGERMIYCAGSLADAYQALGGEVHIGGKPHRAIYEVCAERIGGIDGKRILAIGDGLPTDITGAQGFGLDALLILNGIHRDVLGTSPESVGAVLAREGLTARYFIPTLS</sequence>
<protein>
    <submittedName>
        <fullName evidence="1">HAD-superfamily class IIA hydrolase, TIGR01459</fullName>
    </submittedName>
</protein>
<dbReference type="PANTHER" id="PTHR19288:SF90">
    <property type="entry name" value="OS08G0542600 PROTEIN"/>
    <property type="match status" value="1"/>
</dbReference>
<dbReference type="Gene3D" id="3.40.50.1000">
    <property type="entry name" value="HAD superfamily/HAD-like"/>
    <property type="match status" value="2"/>
</dbReference>
<name>A0A1T4PYQ5_9HYPH</name>
<dbReference type="NCBIfam" id="TIGR01459">
    <property type="entry name" value="HAD-SF-IIA-hyp4"/>
    <property type="match status" value="1"/>
</dbReference>
<dbReference type="Proteomes" id="UP000190135">
    <property type="component" value="Unassembled WGS sequence"/>
</dbReference>
<dbReference type="GO" id="GO:0016791">
    <property type="term" value="F:phosphatase activity"/>
    <property type="evidence" value="ECO:0007669"/>
    <property type="project" value="TreeGrafter"/>
</dbReference>
<keyword evidence="2" id="KW-1185">Reference proteome</keyword>
<dbReference type="CDD" id="cd07525">
    <property type="entry name" value="HAD_like"/>
    <property type="match status" value="1"/>
</dbReference>
<dbReference type="PANTHER" id="PTHR19288">
    <property type="entry name" value="4-NITROPHENYLPHOSPHATASE-RELATED"/>
    <property type="match status" value="1"/>
</dbReference>
<dbReference type="InterPro" id="IPR023214">
    <property type="entry name" value="HAD_sf"/>
</dbReference>
<dbReference type="Pfam" id="PF13242">
    <property type="entry name" value="Hydrolase_like"/>
    <property type="match status" value="1"/>
</dbReference>
<dbReference type="OrthoDB" id="9791073at2"/>
<dbReference type="InterPro" id="IPR036412">
    <property type="entry name" value="HAD-like_sf"/>
</dbReference>
<dbReference type="InterPro" id="IPR006357">
    <property type="entry name" value="HAD-SF_hydro_IIA"/>
</dbReference>
<evidence type="ECO:0000313" key="1">
    <source>
        <dbReference type="EMBL" id="SJZ96700.1"/>
    </source>
</evidence>
<dbReference type="STRING" id="1365950.SAMN05428963_104255"/>
<proteinExistence type="predicted"/>
<evidence type="ECO:0000313" key="2">
    <source>
        <dbReference type="Proteomes" id="UP000190135"/>
    </source>
</evidence>
<accession>A0A1T4PYQ5</accession>
<dbReference type="Pfam" id="PF13344">
    <property type="entry name" value="Hydrolase_6"/>
    <property type="match status" value="1"/>
</dbReference>
<dbReference type="AlphaFoldDB" id="A0A1T4PYQ5"/>
<dbReference type="RefSeq" id="WP_078707776.1">
    <property type="nucleotide sequence ID" value="NZ_FUXL01000004.1"/>
</dbReference>
<organism evidence="1 2">
    <name type="scientific">Consotaella salsifontis</name>
    <dbReference type="NCBI Taxonomy" id="1365950"/>
    <lineage>
        <taxon>Bacteria</taxon>
        <taxon>Pseudomonadati</taxon>
        <taxon>Pseudomonadota</taxon>
        <taxon>Alphaproteobacteria</taxon>
        <taxon>Hyphomicrobiales</taxon>
        <taxon>Aurantimonadaceae</taxon>
        <taxon>Consotaella</taxon>
    </lineage>
</organism>
<gene>
    <name evidence="1" type="ORF">SAMN05428963_104255</name>
</gene>